<reference evidence="2 3" key="1">
    <citation type="submission" date="2016-10" db="EMBL/GenBank/DDBJ databases">
        <authorList>
            <person name="de Groot N.N."/>
        </authorList>
    </citation>
    <scope>NUCLEOTIDE SEQUENCE [LARGE SCALE GENOMIC DNA]</scope>
    <source>
        <strain evidence="2 3">CGMCC 1.11030</strain>
    </source>
</reference>
<keyword evidence="3" id="KW-1185">Reference proteome</keyword>
<sequence length="167" mass="18745">MQPAAHHLAAFNLGRLLHDWEDPRVAPFRDALDRVNAVGERSEGFVWRLGDAAMEAAQLDPQGALGGDPRIASALSVWESAEALERFVFRTVHGRFYARGHEWFEPWATPRLVMWWVPVGHRPSVEEGVARLRRLEAEGDTDAAFGWSHLEQAQLWKTRGRGAAEAA</sequence>
<dbReference type="SUPFAM" id="SSF54909">
    <property type="entry name" value="Dimeric alpha+beta barrel"/>
    <property type="match status" value="1"/>
</dbReference>
<gene>
    <name evidence="2" type="ORF">SAMN05216258_10957</name>
</gene>
<dbReference type="RefSeq" id="WP_092862382.1">
    <property type="nucleotide sequence ID" value="NZ_FOQH01000009.1"/>
</dbReference>
<dbReference type="STRING" id="1114924.SAMN05216258_10957"/>
<protein>
    <recommendedName>
        <fullName evidence="1">DUF3291 domain-containing protein</fullName>
    </recommendedName>
</protein>
<accession>A0A1I3KQU7</accession>
<dbReference type="OrthoDB" id="2376237at2"/>
<evidence type="ECO:0000313" key="2">
    <source>
        <dbReference type="EMBL" id="SFI74879.1"/>
    </source>
</evidence>
<dbReference type="Proteomes" id="UP000199377">
    <property type="component" value="Unassembled WGS sequence"/>
</dbReference>
<organism evidence="2 3">
    <name type="scientific">Albimonas pacifica</name>
    <dbReference type="NCBI Taxonomy" id="1114924"/>
    <lineage>
        <taxon>Bacteria</taxon>
        <taxon>Pseudomonadati</taxon>
        <taxon>Pseudomonadota</taxon>
        <taxon>Alphaproteobacteria</taxon>
        <taxon>Rhodobacterales</taxon>
        <taxon>Paracoccaceae</taxon>
        <taxon>Albimonas</taxon>
    </lineage>
</organism>
<evidence type="ECO:0000259" key="1">
    <source>
        <dbReference type="Pfam" id="PF11695"/>
    </source>
</evidence>
<name>A0A1I3KQU7_9RHOB</name>
<dbReference type="AlphaFoldDB" id="A0A1I3KQU7"/>
<proteinExistence type="predicted"/>
<dbReference type="InterPro" id="IPR011008">
    <property type="entry name" value="Dimeric_a/b-barrel"/>
</dbReference>
<evidence type="ECO:0000313" key="3">
    <source>
        <dbReference type="Proteomes" id="UP000199377"/>
    </source>
</evidence>
<dbReference type="InterPro" id="IPR021708">
    <property type="entry name" value="DUF3291"/>
</dbReference>
<dbReference type="EMBL" id="FOQH01000009">
    <property type="protein sequence ID" value="SFI74879.1"/>
    <property type="molecule type" value="Genomic_DNA"/>
</dbReference>
<feature type="domain" description="DUF3291" evidence="1">
    <location>
        <begin position="8"/>
        <end position="148"/>
    </location>
</feature>
<dbReference type="Pfam" id="PF11695">
    <property type="entry name" value="DUF3291"/>
    <property type="match status" value="1"/>
</dbReference>